<evidence type="ECO:0008006" key="6">
    <source>
        <dbReference type="Google" id="ProtNLM"/>
    </source>
</evidence>
<organism evidence="4 5">
    <name type="scientific">Photinus pyralis</name>
    <name type="common">Common eastern firefly</name>
    <name type="synonym">Lampyris pyralis</name>
    <dbReference type="NCBI Taxonomy" id="7054"/>
    <lineage>
        <taxon>Eukaryota</taxon>
        <taxon>Metazoa</taxon>
        <taxon>Ecdysozoa</taxon>
        <taxon>Arthropoda</taxon>
        <taxon>Hexapoda</taxon>
        <taxon>Insecta</taxon>
        <taxon>Pterygota</taxon>
        <taxon>Neoptera</taxon>
        <taxon>Endopterygota</taxon>
        <taxon>Coleoptera</taxon>
        <taxon>Polyphaga</taxon>
        <taxon>Elateriformia</taxon>
        <taxon>Elateroidea</taxon>
        <taxon>Lampyridae</taxon>
        <taxon>Lampyrinae</taxon>
        <taxon>Photinus</taxon>
    </lineage>
</organism>
<accession>A0A5N4AK80</accession>
<dbReference type="InParanoid" id="A0A5N4AK80"/>
<gene>
    <name evidence="4" type="ORF">PPYR_08755</name>
</gene>
<sequence length="524" mass="58155">MVPTRWFYVLLTLGVCGEKIKDENRPYEFSFTIDSQQHRYEKKDINGIVQGEFGFITADGVYHVTVYATDENGNFKIISMKNIKISERLDRLKESELPKIPGFQYHTPTTPQQSYPTITTVATTVRPVLSTKRLPKFLTASTIRVGCGGCGIITTPRSLKEFFNGRTGKIESTTVETTKVTNSAYLKPNAPRPEDAPSFFEGSPKPRRVITESIVISQTEASTIFNRSPKLIQQNAVTEEFRPTLRTHSEETVTMGTSNVPVIFSSPSDNIVTKAPPGQNPQLSVQETTPHNEIARVTGAVTNSTPKPGTLVIFSSERSTAPPTHNPQLSVQATTAHNLIASAKAVVAHSTPKPETLVDVIRPQLLEEPNKDVIEIPKGVKHAHQKTARYVPDVSAKAKIENGAIRVPGHDPILIQDKYPNMVDGLPHGVTKADISDLLYKFNYTVGFHGHYEKGWRNGTKVGGYFVNGRDGYSRIVTYVADEFGYRPKFKMVRLGLDSLGTPKEDTEKSFGLESFEFVWYPLS</sequence>
<proteinExistence type="predicted"/>
<keyword evidence="1 2" id="KW-0193">Cuticle</keyword>
<dbReference type="InterPro" id="IPR031311">
    <property type="entry name" value="CHIT_BIND_RR_consensus"/>
</dbReference>
<dbReference type="OrthoDB" id="6362401at2759"/>
<evidence type="ECO:0000256" key="2">
    <source>
        <dbReference type="PROSITE-ProRule" id="PRU00497"/>
    </source>
</evidence>
<feature type="signal peptide" evidence="3">
    <location>
        <begin position="1"/>
        <end position="17"/>
    </location>
</feature>
<dbReference type="GO" id="GO:0008010">
    <property type="term" value="F:structural constituent of chitin-based larval cuticle"/>
    <property type="evidence" value="ECO:0007669"/>
    <property type="project" value="TreeGrafter"/>
</dbReference>
<dbReference type="InterPro" id="IPR000618">
    <property type="entry name" value="Insect_cuticle"/>
</dbReference>
<dbReference type="PANTHER" id="PTHR10380">
    <property type="entry name" value="CUTICLE PROTEIN"/>
    <property type="match status" value="1"/>
</dbReference>
<dbReference type="EMBL" id="VVIM01000006">
    <property type="protein sequence ID" value="KAB0797762.1"/>
    <property type="molecule type" value="Genomic_DNA"/>
</dbReference>
<dbReference type="PANTHER" id="PTHR10380:SF119">
    <property type="entry name" value="PROTEIN LETHAL(3)MALIGNANT BLOOD NEOPLASM 1"/>
    <property type="match status" value="1"/>
</dbReference>
<dbReference type="PROSITE" id="PS00233">
    <property type="entry name" value="CHIT_BIND_RR_1"/>
    <property type="match status" value="1"/>
</dbReference>
<dbReference type="AlphaFoldDB" id="A0A5N4AK80"/>
<keyword evidence="5" id="KW-1185">Reference proteome</keyword>
<reference evidence="4 5" key="1">
    <citation type="journal article" date="2018" name="Elife">
        <title>Firefly genomes illuminate parallel origins of bioluminescence in beetles.</title>
        <authorList>
            <person name="Fallon T.R."/>
            <person name="Lower S.E."/>
            <person name="Chang C.H."/>
            <person name="Bessho-Uehara M."/>
            <person name="Martin G.J."/>
            <person name="Bewick A.J."/>
            <person name="Behringer M."/>
            <person name="Debat H.J."/>
            <person name="Wong I."/>
            <person name="Day J.C."/>
            <person name="Suvorov A."/>
            <person name="Silva C.J."/>
            <person name="Stanger-Hall K.F."/>
            <person name="Hall D.W."/>
            <person name="Schmitz R.J."/>
            <person name="Nelson D.R."/>
            <person name="Lewis S.M."/>
            <person name="Shigenobu S."/>
            <person name="Bybee S.M."/>
            <person name="Larracuente A.M."/>
            <person name="Oba Y."/>
            <person name="Weng J.K."/>
        </authorList>
    </citation>
    <scope>NUCLEOTIDE SEQUENCE [LARGE SCALE GENOMIC DNA]</scope>
    <source>
        <strain evidence="4">1611_PpyrPB1</strain>
        <tissue evidence="4">Whole body</tissue>
    </source>
</reference>
<evidence type="ECO:0000256" key="3">
    <source>
        <dbReference type="SAM" id="SignalP"/>
    </source>
</evidence>
<name>A0A5N4AK80_PHOPY</name>
<evidence type="ECO:0000313" key="5">
    <source>
        <dbReference type="Proteomes" id="UP000327044"/>
    </source>
</evidence>
<dbReference type="Proteomes" id="UP000327044">
    <property type="component" value="Unassembled WGS sequence"/>
</dbReference>
<evidence type="ECO:0000256" key="1">
    <source>
        <dbReference type="ARBA" id="ARBA00022460"/>
    </source>
</evidence>
<evidence type="ECO:0000313" key="4">
    <source>
        <dbReference type="EMBL" id="KAB0797762.1"/>
    </source>
</evidence>
<dbReference type="GO" id="GO:0062129">
    <property type="term" value="C:chitin-based extracellular matrix"/>
    <property type="evidence" value="ECO:0007669"/>
    <property type="project" value="TreeGrafter"/>
</dbReference>
<comment type="caution">
    <text evidence="4">The sequence shown here is derived from an EMBL/GenBank/DDBJ whole genome shotgun (WGS) entry which is preliminary data.</text>
</comment>
<keyword evidence="3" id="KW-0732">Signal</keyword>
<dbReference type="PROSITE" id="PS51155">
    <property type="entry name" value="CHIT_BIND_RR_2"/>
    <property type="match status" value="2"/>
</dbReference>
<dbReference type="InterPro" id="IPR050468">
    <property type="entry name" value="Cuticle_Struct_Prot"/>
</dbReference>
<feature type="chain" id="PRO_5024374222" description="Protein lethal(3)malignant blood neoplasm 1" evidence="3">
    <location>
        <begin position="18"/>
        <end position="524"/>
    </location>
</feature>
<dbReference type="Pfam" id="PF00379">
    <property type="entry name" value="Chitin_bind_4"/>
    <property type="match status" value="2"/>
</dbReference>
<protein>
    <recommendedName>
        <fullName evidence="6">Protein lethal(3)malignant blood neoplasm 1</fullName>
    </recommendedName>
</protein>